<dbReference type="InterPro" id="IPR002816">
    <property type="entry name" value="TraB/PrgY/GumN_fam"/>
</dbReference>
<organism evidence="1 2">
    <name type="scientific">Carnegiea gigantea</name>
    <dbReference type="NCBI Taxonomy" id="171969"/>
    <lineage>
        <taxon>Eukaryota</taxon>
        <taxon>Viridiplantae</taxon>
        <taxon>Streptophyta</taxon>
        <taxon>Embryophyta</taxon>
        <taxon>Tracheophyta</taxon>
        <taxon>Spermatophyta</taxon>
        <taxon>Magnoliopsida</taxon>
        <taxon>eudicotyledons</taxon>
        <taxon>Gunneridae</taxon>
        <taxon>Pentapetalae</taxon>
        <taxon>Caryophyllales</taxon>
        <taxon>Cactineae</taxon>
        <taxon>Cactaceae</taxon>
        <taxon>Cactoideae</taxon>
        <taxon>Echinocereeae</taxon>
        <taxon>Carnegiea</taxon>
    </lineage>
</organism>
<dbReference type="PANTHER" id="PTHR21530:SF0">
    <property type="entry name" value="TRAB FAMILY PROTEIN"/>
    <property type="match status" value="1"/>
</dbReference>
<dbReference type="PANTHER" id="PTHR21530">
    <property type="entry name" value="PHEROMONE SHUTDOWN PROTEIN"/>
    <property type="match status" value="1"/>
</dbReference>
<evidence type="ECO:0000313" key="1">
    <source>
        <dbReference type="EMBL" id="KAJ8437995.1"/>
    </source>
</evidence>
<reference evidence="1" key="1">
    <citation type="submission" date="2022-04" db="EMBL/GenBank/DDBJ databases">
        <title>Carnegiea gigantea Genome sequencing and assembly v2.</title>
        <authorList>
            <person name="Copetti D."/>
            <person name="Sanderson M.J."/>
            <person name="Burquez A."/>
            <person name="Wojciechowski M.F."/>
        </authorList>
    </citation>
    <scope>NUCLEOTIDE SEQUENCE</scope>
    <source>
        <strain evidence="1">SGP5-SGP5p</strain>
        <tissue evidence="1">Aerial part</tissue>
    </source>
</reference>
<dbReference type="EMBL" id="JAKOGI010000273">
    <property type="protein sequence ID" value="KAJ8437995.1"/>
    <property type="molecule type" value="Genomic_DNA"/>
</dbReference>
<sequence>MAILPSPTPPHPSSFFKSYPKPFNFLSTPKPYRPIKPIAFTCVASIKPPPPGFDFRSSDVFSLSRATISESYPELLDLVDMGCLILIQKQQFGPVPRRRAEFVEPEEIWLLGTTHIDRASALHVDRVVRAIRPENVVVELCRSRQVLTHEYDPGPLFQLSVVVTVTRNRNRYDRLELGLTRVWLGLVSDWIPIEPSPSLARAGIMYASSNIEPGQRLRSNMFSLSGAEFFGAVGRSLNLGGQTALALRLLLAVFSSKISSDIGRPFGEEFRAARTASEEIGAQLVVGDRPIEITLERAWNSLRWAEKLSLVGSVICGIISSPDSSRDNVKESGRDDSPYQLYDKLSFSYPSLVQPLVHERDMYLAWSLKRSKAVNNCKRVVGVIGKGHLNGVIYALVSDQGDLRFRDLAGKRPSPNNGASSWATKFLRDLVRDTLIGVLLWELYEQLNSAF</sequence>
<protein>
    <recommendedName>
        <fullName evidence="3">TraB domain-containing protein</fullName>
    </recommendedName>
</protein>
<name>A0A9Q1K7V7_9CARY</name>
<proteinExistence type="predicted"/>
<evidence type="ECO:0008006" key="3">
    <source>
        <dbReference type="Google" id="ProtNLM"/>
    </source>
</evidence>
<dbReference type="Pfam" id="PF01963">
    <property type="entry name" value="TraB_PrgY_gumN"/>
    <property type="match status" value="1"/>
</dbReference>
<comment type="caution">
    <text evidence="1">The sequence shown here is derived from an EMBL/GenBank/DDBJ whole genome shotgun (WGS) entry which is preliminary data.</text>
</comment>
<dbReference type="AlphaFoldDB" id="A0A9Q1K7V7"/>
<evidence type="ECO:0000313" key="2">
    <source>
        <dbReference type="Proteomes" id="UP001153076"/>
    </source>
</evidence>
<dbReference type="Proteomes" id="UP001153076">
    <property type="component" value="Unassembled WGS sequence"/>
</dbReference>
<gene>
    <name evidence="1" type="ORF">Cgig2_029976</name>
</gene>
<accession>A0A9Q1K7V7</accession>
<dbReference type="CDD" id="cd14726">
    <property type="entry name" value="TraB_PrgY-like"/>
    <property type="match status" value="1"/>
</dbReference>
<keyword evidence="2" id="KW-1185">Reference proteome</keyword>
<dbReference type="InterPro" id="IPR046345">
    <property type="entry name" value="TraB_PrgY-like"/>
</dbReference>
<dbReference type="OrthoDB" id="48306at2759"/>